<name>A0ABT0A3L5_9GAMM</name>
<comment type="catalytic activity">
    <reaction evidence="8 9 10">
        <text>2-[(2R,5Z)-2-carboxy-4-methylthiazol-5(2H)-ylidene]ethyl phosphate + 4-amino-2-methyl-5-(diphosphooxymethyl)pyrimidine + 2 H(+) = thiamine phosphate + CO2 + diphosphate</text>
        <dbReference type="Rhea" id="RHEA:47844"/>
        <dbReference type="ChEBI" id="CHEBI:15378"/>
        <dbReference type="ChEBI" id="CHEBI:16526"/>
        <dbReference type="ChEBI" id="CHEBI:33019"/>
        <dbReference type="ChEBI" id="CHEBI:37575"/>
        <dbReference type="ChEBI" id="CHEBI:57841"/>
        <dbReference type="ChEBI" id="CHEBI:62899"/>
        <dbReference type="EC" id="2.5.1.3"/>
    </reaction>
</comment>
<comment type="catalytic activity">
    <reaction evidence="7 9 10">
        <text>2-(2-carboxy-4-methylthiazol-5-yl)ethyl phosphate + 4-amino-2-methyl-5-(diphosphooxymethyl)pyrimidine + 2 H(+) = thiamine phosphate + CO2 + diphosphate</text>
        <dbReference type="Rhea" id="RHEA:47848"/>
        <dbReference type="ChEBI" id="CHEBI:15378"/>
        <dbReference type="ChEBI" id="CHEBI:16526"/>
        <dbReference type="ChEBI" id="CHEBI:33019"/>
        <dbReference type="ChEBI" id="CHEBI:37575"/>
        <dbReference type="ChEBI" id="CHEBI:57841"/>
        <dbReference type="ChEBI" id="CHEBI:62890"/>
        <dbReference type="EC" id="2.5.1.3"/>
    </reaction>
</comment>
<comment type="function">
    <text evidence="9">Condenses 4-methyl-5-(beta-hydroxyethyl)thiazole monophosphate (THZ-P) and 2-methyl-4-amino-5-hydroxymethyl pyrimidine pyrophosphate (HMP-PP) to form thiamine monophosphate (TMP).</text>
</comment>
<evidence type="ECO:0000313" key="14">
    <source>
        <dbReference type="Proteomes" id="UP001165423"/>
    </source>
</evidence>
<protein>
    <recommendedName>
        <fullName evidence="9">Thiamine-phosphate synthase</fullName>
        <shortName evidence="9">TP synthase</shortName>
        <shortName evidence="9">TPS</shortName>
        <ecNumber evidence="9">2.5.1.3</ecNumber>
    </recommendedName>
    <alternativeName>
        <fullName evidence="9">Thiamine-phosphate pyrophosphorylase</fullName>
        <shortName evidence="9">TMP pyrophosphorylase</shortName>
        <shortName evidence="9">TMP-PPase</shortName>
    </alternativeName>
</protein>
<accession>A0ABT0A3L5</accession>
<evidence type="ECO:0000256" key="1">
    <source>
        <dbReference type="ARBA" id="ARBA00005165"/>
    </source>
</evidence>
<dbReference type="HAMAP" id="MF_00097">
    <property type="entry name" value="TMP_synthase"/>
    <property type="match status" value="1"/>
</dbReference>
<dbReference type="RefSeq" id="WP_243320031.1">
    <property type="nucleotide sequence ID" value="NZ_JALGCL010000001.1"/>
</dbReference>
<dbReference type="EC" id="2.5.1.3" evidence="9"/>
<comment type="catalytic activity">
    <reaction evidence="6 9 10">
        <text>4-methyl-5-(2-phosphooxyethyl)-thiazole + 4-amino-2-methyl-5-(diphosphooxymethyl)pyrimidine + H(+) = thiamine phosphate + diphosphate</text>
        <dbReference type="Rhea" id="RHEA:22328"/>
        <dbReference type="ChEBI" id="CHEBI:15378"/>
        <dbReference type="ChEBI" id="CHEBI:33019"/>
        <dbReference type="ChEBI" id="CHEBI:37575"/>
        <dbReference type="ChEBI" id="CHEBI:57841"/>
        <dbReference type="ChEBI" id="CHEBI:58296"/>
        <dbReference type="EC" id="2.5.1.3"/>
    </reaction>
</comment>
<dbReference type="NCBIfam" id="TIGR00693">
    <property type="entry name" value="thiE"/>
    <property type="match status" value="1"/>
</dbReference>
<dbReference type="EMBL" id="JALGCL010000001">
    <property type="protein sequence ID" value="MCJ0825573.1"/>
    <property type="molecule type" value="Genomic_DNA"/>
</dbReference>
<feature type="binding site" evidence="9">
    <location>
        <position position="76"/>
    </location>
    <ligand>
        <name>Mg(2+)</name>
        <dbReference type="ChEBI" id="CHEBI:18420"/>
    </ligand>
</feature>
<feature type="binding site" evidence="9">
    <location>
        <position position="114"/>
    </location>
    <ligand>
        <name>4-amino-2-methyl-5-(diphosphooxymethyl)pyrimidine</name>
        <dbReference type="ChEBI" id="CHEBI:57841"/>
    </ligand>
</feature>
<comment type="caution">
    <text evidence="9">Lacks conserved residue(s) required for the propagation of feature annotation.</text>
</comment>
<feature type="binding site" evidence="9">
    <location>
        <position position="144"/>
    </location>
    <ligand>
        <name>4-amino-2-methyl-5-(diphosphooxymethyl)pyrimidine</name>
        <dbReference type="ChEBI" id="CHEBI:57841"/>
    </ligand>
</feature>
<dbReference type="InterPro" id="IPR013785">
    <property type="entry name" value="Aldolase_TIM"/>
</dbReference>
<evidence type="ECO:0000256" key="9">
    <source>
        <dbReference type="HAMAP-Rule" id="MF_00097"/>
    </source>
</evidence>
<keyword evidence="4 9" id="KW-0460">Magnesium</keyword>
<reference evidence="13 14" key="1">
    <citation type="submission" date="2022-03" db="EMBL/GenBank/DDBJ databases">
        <title>Luteimonas soily sp. nov., a novel bacterium isolated from the soil.</title>
        <authorList>
            <person name="Zhang X."/>
        </authorList>
    </citation>
    <scope>NUCLEOTIDE SEQUENCE [LARGE SCALE GENOMIC DNA]</scope>
    <source>
        <strain evidence="13 14">50</strain>
    </source>
</reference>
<organism evidence="13 14">
    <name type="scientific">Cognatiluteimonas sedimenti</name>
    <dbReference type="NCBI Taxonomy" id="2927791"/>
    <lineage>
        <taxon>Bacteria</taxon>
        <taxon>Pseudomonadati</taxon>
        <taxon>Pseudomonadota</taxon>
        <taxon>Gammaproteobacteria</taxon>
        <taxon>Lysobacterales</taxon>
        <taxon>Lysobacteraceae</taxon>
        <taxon>Cognatiluteimonas</taxon>
    </lineage>
</organism>
<evidence type="ECO:0000256" key="7">
    <source>
        <dbReference type="ARBA" id="ARBA00047851"/>
    </source>
</evidence>
<gene>
    <name evidence="9 13" type="primary">thiE</name>
    <name evidence="13" type="ORF">MQC88_06325</name>
</gene>
<dbReference type="PANTHER" id="PTHR20857">
    <property type="entry name" value="THIAMINE-PHOSPHATE PYROPHOSPHORYLASE"/>
    <property type="match status" value="1"/>
</dbReference>
<comment type="caution">
    <text evidence="13">The sequence shown here is derived from an EMBL/GenBank/DDBJ whole genome shotgun (WGS) entry which is preliminary data.</text>
</comment>
<dbReference type="InterPro" id="IPR022998">
    <property type="entry name" value="ThiamineP_synth_TenI"/>
</dbReference>
<keyword evidence="14" id="KW-1185">Reference proteome</keyword>
<dbReference type="Gene3D" id="3.20.20.70">
    <property type="entry name" value="Aldolase class I"/>
    <property type="match status" value="1"/>
</dbReference>
<comment type="cofactor">
    <cofactor evidence="9">
        <name>Mg(2+)</name>
        <dbReference type="ChEBI" id="CHEBI:18420"/>
    </cofactor>
    <text evidence="9">Binds 1 Mg(2+) ion per subunit.</text>
</comment>
<comment type="pathway">
    <text evidence="1 9 11">Cofactor biosynthesis; thiamine diphosphate biosynthesis; thiamine phosphate from 4-amino-2-methyl-5-diphosphomethylpyrimidine and 4-methyl-5-(2-phosphoethyl)-thiazole: step 1/1.</text>
</comment>
<keyword evidence="3 9" id="KW-0479">Metal-binding</keyword>
<evidence type="ECO:0000256" key="5">
    <source>
        <dbReference type="ARBA" id="ARBA00022977"/>
    </source>
</evidence>
<evidence type="ECO:0000259" key="12">
    <source>
        <dbReference type="Pfam" id="PF02581"/>
    </source>
</evidence>
<evidence type="ECO:0000256" key="8">
    <source>
        <dbReference type="ARBA" id="ARBA00047883"/>
    </source>
</evidence>
<feature type="domain" description="Thiamine phosphate synthase/TenI" evidence="12">
    <location>
        <begin position="15"/>
        <end position="192"/>
    </location>
</feature>
<evidence type="ECO:0000256" key="6">
    <source>
        <dbReference type="ARBA" id="ARBA00047334"/>
    </source>
</evidence>
<evidence type="ECO:0000256" key="4">
    <source>
        <dbReference type="ARBA" id="ARBA00022842"/>
    </source>
</evidence>
<dbReference type="SUPFAM" id="SSF51391">
    <property type="entry name" value="Thiamin phosphate synthase"/>
    <property type="match status" value="1"/>
</dbReference>
<comment type="similarity">
    <text evidence="9 10">Belongs to the thiamine-phosphate synthase family.</text>
</comment>
<evidence type="ECO:0000256" key="11">
    <source>
        <dbReference type="RuleBase" id="RU004253"/>
    </source>
</evidence>
<dbReference type="CDD" id="cd00564">
    <property type="entry name" value="TMP_TenI"/>
    <property type="match status" value="1"/>
</dbReference>
<keyword evidence="5 9" id="KW-0784">Thiamine biosynthesis</keyword>
<dbReference type="GO" id="GO:0004789">
    <property type="term" value="F:thiamine-phosphate diphosphorylase activity"/>
    <property type="evidence" value="ECO:0007669"/>
    <property type="project" value="UniProtKB-EC"/>
</dbReference>
<evidence type="ECO:0000256" key="10">
    <source>
        <dbReference type="RuleBase" id="RU003826"/>
    </source>
</evidence>
<dbReference type="InterPro" id="IPR034291">
    <property type="entry name" value="TMP_synthase"/>
</dbReference>
<feature type="binding site" evidence="9">
    <location>
        <position position="75"/>
    </location>
    <ligand>
        <name>4-amino-2-methyl-5-(diphosphooxymethyl)pyrimidine</name>
        <dbReference type="ChEBI" id="CHEBI:57841"/>
    </ligand>
</feature>
<dbReference type="Pfam" id="PF02581">
    <property type="entry name" value="TMP-TENI"/>
    <property type="match status" value="1"/>
</dbReference>
<dbReference type="PANTHER" id="PTHR20857:SF15">
    <property type="entry name" value="THIAMINE-PHOSPHATE SYNTHASE"/>
    <property type="match status" value="1"/>
</dbReference>
<feature type="binding site" evidence="9">
    <location>
        <position position="170"/>
    </location>
    <ligand>
        <name>2-[(2R,5Z)-2-carboxy-4-methylthiazol-5(2H)-ylidene]ethyl phosphate</name>
        <dbReference type="ChEBI" id="CHEBI:62899"/>
    </ligand>
</feature>
<evidence type="ECO:0000256" key="2">
    <source>
        <dbReference type="ARBA" id="ARBA00022679"/>
    </source>
</evidence>
<proteinExistence type="inferred from homology"/>
<keyword evidence="2 9" id="KW-0808">Transferase</keyword>
<evidence type="ECO:0000256" key="3">
    <source>
        <dbReference type="ARBA" id="ARBA00022723"/>
    </source>
</evidence>
<dbReference type="InterPro" id="IPR036206">
    <property type="entry name" value="ThiamineP_synth_sf"/>
</dbReference>
<sequence>MNPHRRQRQHSPRGLYLVTPDDADCGQLSARVAPLLPFATWLQYRNKAADPALRRHQAAALQAMCAEAGVALIVNDDPALAAAVGAAGVHLGADDGDIAAARALLGADAIIGVSCYDDIDRARAATASGADYLAFGAFFPSSTKPAARRARPELLRQAASLPLPRVAIGGITPDNAPALIAAGADLIAVIGGVFDAPDPTAAARACRALFT</sequence>
<feature type="binding site" evidence="9">
    <location>
        <begin position="141"/>
        <end position="143"/>
    </location>
    <ligand>
        <name>2-[(2R,5Z)-2-carboxy-4-methylthiazol-5(2H)-ylidene]ethyl phosphate</name>
        <dbReference type="ChEBI" id="CHEBI:62899"/>
    </ligand>
</feature>
<dbReference type="Proteomes" id="UP001165423">
    <property type="component" value="Unassembled WGS sequence"/>
</dbReference>
<feature type="binding site" evidence="9">
    <location>
        <begin position="43"/>
        <end position="47"/>
    </location>
    <ligand>
        <name>4-amino-2-methyl-5-(diphosphooxymethyl)pyrimidine</name>
        <dbReference type="ChEBI" id="CHEBI:57841"/>
    </ligand>
</feature>
<evidence type="ECO:0000313" key="13">
    <source>
        <dbReference type="EMBL" id="MCJ0825573.1"/>
    </source>
</evidence>
<feature type="binding site" evidence="9">
    <location>
        <position position="95"/>
    </location>
    <ligand>
        <name>Mg(2+)</name>
        <dbReference type="ChEBI" id="CHEBI:18420"/>
    </ligand>
</feature>